<evidence type="ECO:0000256" key="1">
    <source>
        <dbReference type="ARBA" id="ARBA00004123"/>
    </source>
</evidence>
<keyword evidence="4" id="KW-0804">Transcription</keyword>
<dbReference type="InterPro" id="IPR036955">
    <property type="entry name" value="AP2/ERF_dom_sf"/>
</dbReference>
<evidence type="ECO:0000256" key="5">
    <source>
        <dbReference type="ARBA" id="ARBA00023242"/>
    </source>
</evidence>
<feature type="region of interest" description="Disordered" evidence="7">
    <location>
        <begin position="148"/>
        <end position="180"/>
    </location>
</feature>
<dbReference type="FunFam" id="3.30.730.10:FF:000001">
    <property type="entry name" value="Ethylene-responsive transcription factor 2"/>
    <property type="match status" value="1"/>
</dbReference>
<dbReference type="CDD" id="cd00018">
    <property type="entry name" value="AP2"/>
    <property type="match status" value="1"/>
</dbReference>
<dbReference type="GO" id="GO:0006950">
    <property type="term" value="P:response to stress"/>
    <property type="evidence" value="ECO:0007669"/>
    <property type="project" value="TreeGrafter"/>
</dbReference>
<dbReference type="GO" id="GO:0005634">
    <property type="term" value="C:nucleus"/>
    <property type="evidence" value="ECO:0007669"/>
    <property type="project" value="UniProtKB-SubCell"/>
</dbReference>
<dbReference type="Gene3D" id="3.30.730.10">
    <property type="entry name" value="AP2/ERF domain"/>
    <property type="match status" value="1"/>
</dbReference>
<dbReference type="PANTHER" id="PTHR31241:SF2">
    <property type="entry name" value="DEHYDRATION-RESPONSIVE ELEMENT-BINDING PROTEIN 2F"/>
    <property type="match status" value="1"/>
</dbReference>
<evidence type="ECO:0000256" key="3">
    <source>
        <dbReference type="ARBA" id="ARBA00023125"/>
    </source>
</evidence>
<feature type="compositionally biased region" description="Basic residues" evidence="7">
    <location>
        <begin position="7"/>
        <end position="17"/>
    </location>
</feature>
<proteinExistence type="inferred from homology"/>
<dbReference type="EMBL" id="NMUH01000688">
    <property type="protein sequence ID" value="MQL83312.1"/>
    <property type="molecule type" value="Genomic_DNA"/>
</dbReference>
<dbReference type="Pfam" id="PF00847">
    <property type="entry name" value="AP2"/>
    <property type="match status" value="1"/>
</dbReference>
<accession>A0A843UCA0</accession>
<dbReference type="AlphaFoldDB" id="A0A843UCA0"/>
<evidence type="ECO:0000256" key="2">
    <source>
        <dbReference type="ARBA" id="ARBA00023015"/>
    </source>
</evidence>
<comment type="similarity">
    <text evidence="6">Belongs to the AP2/ERF transcription factor family. ERF subfamily.</text>
</comment>
<dbReference type="PRINTS" id="PR00367">
    <property type="entry name" value="ETHRSPELEMNT"/>
</dbReference>
<evidence type="ECO:0000259" key="8">
    <source>
        <dbReference type="PROSITE" id="PS51032"/>
    </source>
</evidence>
<evidence type="ECO:0000256" key="4">
    <source>
        <dbReference type="ARBA" id="ARBA00023163"/>
    </source>
</evidence>
<comment type="caution">
    <text evidence="9">The sequence shown here is derived from an EMBL/GenBank/DDBJ whole genome shotgun (WGS) entry which is preliminary data.</text>
</comment>
<evidence type="ECO:0000256" key="7">
    <source>
        <dbReference type="SAM" id="MobiDB-lite"/>
    </source>
</evidence>
<keyword evidence="2" id="KW-0805">Transcription regulation</keyword>
<dbReference type="GO" id="GO:0003700">
    <property type="term" value="F:DNA-binding transcription factor activity"/>
    <property type="evidence" value="ECO:0007669"/>
    <property type="project" value="InterPro"/>
</dbReference>
<dbReference type="Proteomes" id="UP000652761">
    <property type="component" value="Unassembled WGS sequence"/>
</dbReference>
<evidence type="ECO:0000256" key="6">
    <source>
        <dbReference type="ARBA" id="ARBA00024343"/>
    </source>
</evidence>
<reference evidence="9" key="1">
    <citation type="submission" date="2017-07" db="EMBL/GenBank/DDBJ databases">
        <title>Taro Niue Genome Assembly and Annotation.</title>
        <authorList>
            <person name="Atibalentja N."/>
            <person name="Keating K."/>
            <person name="Fields C.J."/>
        </authorList>
    </citation>
    <scope>NUCLEOTIDE SEQUENCE</scope>
    <source>
        <strain evidence="9">Niue_2</strain>
        <tissue evidence="9">Leaf</tissue>
    </source>
</reference>
<dbReference type="SMART" id="SM00380">
    <property type="entry name" value="AP2"/>
    <property type="match status" value="1"/>
</dbReference>
<dbReference type="OrthoDB" id="550883at2759"/>
<dbReference type="InterPro" id="IPR016177">
    <property type="entry name" value="DNA-bd_dom_sf"/>
</dbReference>
<dbReference type="InterPro" id="IPR001471">
    <property type="entry name" value="AP2/ERF_dom"/>
</dbReference>
<gene>
    <name evidence="9" type="ORF">Taro_015788</name>
</gene>
<keyword evidence="10" id="KW-1185">Reference proteome</keyword>
<dbReference type="PANTHER" id="PTHR31241">
    <property type="entry name" value="DEHYDRATION-RESPONSIVE ELEMENT-BINDING PROTEIN 2C"/>
    <property type="match status" value="1"/>
</dbReference>
<feature type="compositionally biased region" description="Low complexity" evidence="7">
    <location>
        <begin position="237"/>
        <end position="250"/>
    </location>
</feature>
<dbReference type="GO" id="GO:0045893">
    <property type="term" value="P:positive regulation of DNA-templated transcription"/>
    <property type="evidence" value="ECO:0007669"/>
    <property type="project" value="TreeGrafter"/>
</dbReference>
<dbReference type="GO" id="GO:0000976">
    <property type="term" value="F:transcription cis-regulatory region binding"/>
    <property type="evidence" value="ECO:0007669"/>
    <property type="project" value="TreeGrafter"/>
</dbReference>
<organism evidence="9 10">
    <name type="scientific">Colocasia esculenta</name>
    <name type="common">Wild taro</name>
    <name type="synonym">Arum esculentum</name>
    <dbReference type="NCBI Taxonomy" id="4460"/>
    <lineage>
        <taxon>Eukaryota</taxon>
        <taxon>Viridiplantae</taxon>
        <taxon>Streptophyta</taxon>
        <taxon>Embryophyta</taxon>
        <taxon>Tracheophyta</taxon>
        <taxon>Spermatophyta</taxon>
        <taxon>Magnoliopsida</taxon>
        <taxon>Liliopsida</taxon>
        <taxon>Araceae</taxon>
        <taxon>Aroideae</taxon>
        <taxon>Colocasieae</taxon>
        <taxon>Colocasia</taxon>
    </lineage>
</organism>
<protein>
    <recommendedName>
        <fullName evidence="8">AP2/ERF domain-containing protein</fullName>
    </recommendedName>
</protein>
<feature type="domain" description="AP2/ERF" evidence="8">
    <location>
        <begin position="29"/>
        <end position="86"/>
    </location>
</feature>
<feature type="region of interest" description="Disordered" evidence="7">
    <location>
        <begin position="1"/>
        <end position="26"/>
    </location>
</feature>
<sequence>MENYRRTPLRPWKKGPSRGKGGPLNASCEYRGVRQRTWGKWVAEIREPKKRTRLWLGSFATAEEAALAYDDAARRLYGPDAYLNLPHLQASLVPGAAAAAEGAGRATHRFRWFPSRGTPSTLPPCGLLNLNAQHSVHAIHLRLQELKNSGRPASSSNPPPAAQKPPATAASPLTEEARHAEQHIPAAVAPDQAFPREHVNPAEIGACTVSGAEKPQIDLREFLQQLGVLKKDENDQNAAAAADADEVASAPPLPAKESDATEGDMVGFDDGNFNWDALVEMQGLGSHHGLIEEDGGLHGVADDDVHEEQGLPITLWDL</sequence>
<evidence type="ECO:0000313" key="10">
    <source>
        <dbReference type="Proteomes" id="UP000652761"/>
    </source>
</evidence>
<evidence type="ECO:0000313" key="9">
    <source>
        <dbReference type="EMBL" id="MQL83312.1"/>
    </source>
</evidence>
<comment type="subcellular location">
    <subcellularLocation>
        <location evidence="1">Nucleus</location>
    </subcellularLocation>
</comment>
<feature type="region of interest" description="Disordered" evidence="7">
    <location>
        <begin position="237"/>
        <end position="267"/>
    </location>
</feature>
<dbReference type="PROSITE" id="PS51032">
    <property type="entry name" value="AP2_ERF"/>
    <property type="match status" value="1"/>
</dbReference>
<keyword evidence="3" id="KW-0238">DNA-binding</keyword>
<keyword evidence="5" id="KW-0539">Nucleus</keyword>
<name>A0A843UCA0_COLES</name>
<dbReference type="SUPFAM" id="SSF54171">
    <property type="entry name" value="DNA-binding domain"/>
    <property type="match status" value="1"/>
</dbReference>